<dbReference type="InterPro" id="IPR000835">
    <property type="entry name" value="HTH_MarR-typ"/>
</dbReference>
<accession>A0ABT4RQL4</accession>
<dbReference type="EMBL" id="JAPCID010000046">
    <property type="protein sequence ID" value="MDA0140859.1"/>
    <property type="molecule type" value="Genomic_DNA"/>
</dbReference>
<keyword evidence="6" id="KW-1185">Reference proteome</keyword>
<dbReference type="Proteomes" id="UP001147700">
    <property type="component" value="Unassembled WGS sequence"/>
</dbReference>
<evidence type="ECO:0000259" key="4">
    <source>
        <dbReference type="PROSITE" id="PS50995"/>
    </source>
</evidence>
<dbReference type="RefSeq" id="WP_202956986.1">
    <property type="nucleotide sequence ID" value="NZ_JAPCID010000046.1"/>
</dbReference>
<protein>
    <submittedName>
        <fullName evidence="5">MarR family transcriptional regulator</fullName>
    </submittedName>
</protein>
<proteinExistence type="predicted"/>
<dbReference type="InterPro" id="IPR036388">
    <property type="entry name" value="WH-like_DNA-bd_sf"/>
</dbReference>
<evidence type="ECO:0000256" key="2">
    <source>
        <dbReference type="ARBA" id="ARBA00023125"/>
    </source>
</evidence>
<dbReference type="SMART" id="SM00347">
    <property type="entry name" value="HTH_MARR"/>
    <property type="match status" value="1"/>
</dbReference>
<sequence length="173" mass="19587">MDDHLDRVLAQWRSERPDLQAASMGVVGRIQRASRLLERSLAENFARHGLELWEFDVLGTLRRSGPPYRLTPGALSESSMVTAGAITNRIDRLVRKGLVTRDTDPDSRRSVIITLTEQGRSIVEDVLVPHIDHEDRLLAVLDRDEREQLAAVLRKLLLELGDRPSPAMRVPER</sequence>
<dbReference type="SUPFAM" id="SSF46785">
    <property type="entry name" value="Winged helix' DNA-binding domain"/>
    <property type="match status" value="1"/>
</dbReference>
<dbReference type="PRINTS" id="PR00598">
    <property type="entry name" value="HTHMARR"/>
</dbReference>
<dbReference type="PROSITE" id="PS50995">
    <property type="entry name" value="HTH_MARR_2"/>
    <property type="match status" value="1"/>
</dbReference>
<gene>
    <name evidence="5" type="ORF">OJ962_25405</name>
</gene>
<feature type="domain" description="HTH marR-type" evidence="4">
    <location>
        <begin position="23"/>
        <end position="158"/>
    </location>
</feature>
<dbReference type="Gene3D" id="1.10.10.10">
    <property type="entry name" value="Winged helix-like DNA-binding domain superfamily/Winged helix DNA-binding domain"/>
    <property type="match status" value="1"/>
</dbReference>
<evidence type="ECO:0000313" key="5">
    <source>
        <dbReference type="EMBL" id="MDA0140859.1"/>
    </source>
</evidence>
<dbReference type="InterPro" id="IPR036390">
    <property type="entry name" value="WH_DNA-bd_sf"/>
</dbReference>
<name>A0ABT4RQL4_9ACTN</name>
<reference evidence="5" key="1">
    <citation type="submission" date="2022-10" db="EMBL/GenBank/DDBJ databases">
        <title>The WGS of Solirubrobacter sp. CPCC 204708.</title>
        <authorList>
            <person name="Jiang Z."/>
        </authorList>
    </citation>
    <scope>NUCLEOTIDE SEQUENCE</scope>
    <source>
        <strain evidence="5">CPCC 204708</strain>
    </source>
</reference>
<dbReference type="InterPro" id="IPR023187">
    <property type="entry name" value="Tscrpt_reg_MarR-type_CS"/>
</dbReference>
<evidence type="ECO:0000313" key="6">
    <source>
        <dbReference type="Proteomes" id="UP001147700"/>
    </source>
</evidence>
<dbReference type="PANTHER" id="PTHR42756:SF1">
    <property type="entry name" value="TRANSCRIPTIONAL REPRESSOR OF EMRAB OPERON"/>
    <property type="match status" value="1"/>
</dbReference>
<dbReference type="PROSITE" id="PS01117">
    <property type="entry name" value="HTH_MARR_1"/>
    <property type="match status" value="1"/>
</dbReference>
<evidence type="ECO:0000256" key="3">
    <source>
        <dbReference type="ARBA" id="ARBA00023163"/>
    </source>
</evidence>
<comment type="caution">
    <text evidence="5">The sequence shown here is derived from an EMBL/GenBank/DDBJ whole genome shotgun (WGS) entry which is preliminary data.</text>
</comment>
<keyword evidence="3" id="KW-0804">Transcription</keyword>
<evidence type="ECO:0000256" key="1">
    <source>
        <dbReference type="ARBA" id="ARBA00023015"/>
    </source>
</evidence>
<keyword evidence="1" id="KW-0805">Transcription regulation</keyword>
<keyword evidence="2" id="KW-0238">DNA-binding</keyword>
<dbReference type="Pfam" id="PF12802">
    <property type="entry name" value="MarR_2"/>
    <property type="match status" value="1"/>
</dbReference>
<organism evidence="5 6">
    <name type="scientific">Solirubrobacter deserti</name>
    <dbReference type="NCBI Taxonomy" id="2282478"/>
    <lineage>
        <taxon>Bacteria</taxon>
        <taxon>Bacillati</taxon>
        <taxon>Actinomycetota</taxon>
        <taxon>Thermoleophilia</taxon>
        <taxon>Solirubrobacterales</taxon>
        <taxon>Solirubrobacteraceae</taxon>
        <taxon>Solirubrobacter</taxon>
    </lineage>
</organism>
<dbReference type="PANTHER" id="PTHR42756">
    <property type="entry name" value="TRANSCRIPTIONAL REGULATOR, MARR"/>
    <property type="match status" value="1"/>
</dbReference>